<name>A0ABP0FZP0_CLALP</name>
<dbReference type="CDD" id="cd00540">
    <property type="entry name" value="AAG"/>
    <property type="match status" value="1"/>
</dbReference>
<evidence type="ECO:0000256" key="2">
    <source>
        <dbReference type="ARBA" id="ARBA00002421"/>
    </source>
</evidence>
<evidence type="ECO:0000256" key="4">
    <source>
        <dbReference type="ARBA" id="ARBA00012000"/>
    </source>
</evidence>
<dbReference type="Proteomes" id="UP001642483">
    <property type="component" value="Unassembled WGS sequence"/>
</dbReference>
<dbReference type="Pfam" id="PF02245">
    <property type="entry name" value="Pur_DNA_glyco"/>
    <property type="match status" value="1"/>
</dbReference>
<keyword evidence="10" id="KW-1185">Reference proteome</keyword>
<dbReference type="InterPro" id="IPR036995">
    <property type="entry name" value="MPG_sf"/>
</dbReference>
<protein>
    <recommendedName>
        <fullName evidence="4">DNA-3-methyladenine glycosylase II</fullName>
        <ecNumber evidence="4">3.2.2.21</ecNumber>
    </recommendedName>
    <alternativeName>
        <fullName evidence="8">3-methyladenine DNA glycosidase</fullName>
    </alternativeName>
</protein>
<reference evidence="9 10" key="1">
    <citation type="submission" date="2024-02" db="EMBL/GenBank/DDBJ databases">
        <authorList>
            <person name="Daric V."/>
            <person name="Darras S."/>
        </authorList>
    </citation>
    <scope>NUCLEOTIDE SEQUENCE [LARGE SCALE GENOMIC DNA]</scope>
</reference>
<comment type="function">
    <text evidence="2">Hydrolysis of the deoxyribose N-glycosidic bond to excise 3-methyladenine, and 7-methylguanine from the damaged DNA polymer formed by alkylation lesions.</text>
</comment>
<comment type="caution">
    <text evidence="9">The sequence shown here is derived from an EMBL/GenBank/DDBJ whole genome shotgun (WGS) entry which is preliminary data.</text>
</comment>
<evidence type="ECO:0000313" key="10">
    <source>
        <dbReference type="Proteomes" id="UP001642483"/>
    </source>
</evidence>
<keyword evidence="5" id="KW-0227">DNA damage</keyword>
<keyword evidence="6" id="KW-0378">Hydrolase</keyword>
<dbReference type="InterPro" id="IPR003180">
    <property type="entry name" value="MPG"/>
</dbReference>
<accession>A0ABP0FZP0</accession>
<evidence type="ECO:0000256" key="8">
    <source>
        <dbReference type="ARBA" id="ARBA00033426"/>
    </source>
</evidence>
<proteinExistence type="inferred from homology"/>
<dbReference type="Gene3D" id="3.10.300.10">
    <property type="entry name" value="Methylpurine-DNA glycosylase (MPG)"/>
    <property type="match status" value="1"/>
</dbReference>
<dbReference type="EC" id="3.2.2.21" evidence="4"/>
<evidence type="ECO:0000256" key="6">
    <source>
        <dbReference type="ARBA" id="ARBA00022801"/>
    </source>
</evidence>
<gene>
    <name evidence="9" type="ORF">CVLEPA_LOCUS16220</name>
</gene>
<dbReference type="InterPro" id="IPR011034">
    <property type="entry name" value="Formyl_transferase-like_C_sf"/>
</dbReference>
<keyword evidence="7" id="KW-0234">DNA repair</keyword>
<organism evidence="9 10">
    <name type="scientific">Clavelina lepadiformis</name>
    <name type="common">Light-bulb sea squirt</name>
    <name type="synonym">Ascidia lepadiformis</name>
    <dbReference type="NCBI Taxonomy" id="159417"/>
    <lineage>
        <taxon>Eukaryota</taxon>
        <taxon>Metazoa</taxon>
        <taxon>Chordata</taxon>
        <taxon>Tunicata</taxon>
        <taxon>Ascidiacea</taxon>
        <taxon>Aplousobranchia</taxon>
        <taxon>Clavelinidae</taxon>
        <taxon>Clavelina</taxon>
    </lineage>
</organism>
<dbReference type="PANTHER" id="PTHR10429:SF0">
    <property type="entry name" value="DNA-3-METHYLADENINE GLYCOSYLASE"/>
    <property type="match status" value="1"/>
</dbReference>
<dbReference type="HAMAP" id="MF_00527">
    <property type="entry name" value="3MGH"/>
    <property type="match status" value="1"/>
</dbReference>
<evidence type="ECO:0000256" key="7">
    <source>
        <dbReference type="ARBA" id="ARBA00023204"/>
    </source>
</evidence>
<evidence type="ECO:0000256" key="5">
    <source>
        <dbReference type="ARBA" id="ARBA00022763"/>
    </source>
</evidence>
<dbReference type="EMBL" id="CAWYQH010000098">
    <property type="protein sequence ID" value="CAK8685061.1"/>
    <property type="molecule type" value="Genomic_DNA"/>
</dbReference>
<sequence length="236" mass="26550">MSKRSATTQRASKYFKAEEGNSAKCEMSKKLLGKFFENNCEKVAKALLGKFLVRRIGDKRITCKIVEVESYFASEDKASHSYNGQTRRNEAMFMKPGTLYVYVTYGMYHCTNISCGGPGDAVLIRAVEPITNTQIMTQCRSKHSKSAKEIVGTNISNGPSKLCQALHIEKSMDKLNLMTSDELWLENGDAVPEEQIICCKRIGLSKRSGVWQNKPFRFYIKGNKFVSVRDKPAEST</sequence>
<evidence type="ECO:0000256" key="1">
    <source>
        <dbReference type="ARBA" id="ARBA00000086"/>
    </source>
</evidence>
<dbReference type="NCBIfam" id="TIGR00567">
    <property type="entry name" value="3mg"/>
    <property type="match status" value="1"/>
</dbReference>
<evidence type="ECO:0000313" key="9">
    <source>
        <dbReference type="EMBL" id="CAK8685061.1"/>
    </source>
</evidence>
<dbReference type="SUPFAM" id="SSF50486">
    <property type="entry name" value="FMT C-terminal domain-like"/>
    <property type="match status" value="1"/>
</dbReference>
<comment type="catalytic activity">
    <reaction evidence="1">
        <text>Hydrolysis of alkylated DNA, releasing 3-methyladenine, 3-methylguanine, 7-methylguanine and 7-methyladenine.</text>
        <dbReference type="EC" id="3.2.2.21"/>
    </reaction>
</comment>
<evidence type="ECO:0000256" key="3">
    <source>
        <dbReference type="ARBA" id="ARBA00009232"/>
    </source>
</evidence>
<dbReference type="PANTHER" id="PTHR10429">
    <property type="entry name" value="DNA-3-METHYLADENINE GLYCOSYLASE"/>
    <property type="match status" value="1"/>
</dbReference>
<comment type="similarity">
    <text evidence="3">Belongs to the DNA glycosylase MPG family.</text>
</comment>